<protein>
    <submittedName>
        <fullName evidence="1">Uncharacterized protein</fullName>
    </submittedName>
</protein>
<evidence type="ECO:0000313" key="1">
    <source>
        <dbReference type="EMBL" id="RRT31465.1"/>
    </source>
</evidence>
<reference evidence="1 2" key="1">
    <citation type="journal article" date="2014" name="Agronomy (Basel)">
        <title>A Draft Genome Sequence for Ensete ventricosum, the Drought-Tolerant Tree Against Hunger.</title>
        <authorList>
            <person name="Harrison J."/>
            <person name="Moore K.A."/>
            <person name="Paszkiewicz K."/>
            <person name="Jones T."/>
            <person name="Grant M."/>
            <person name="Ambacheew D."/>
            <person name="Muzemil S."/>
            <person name="Studholme D.J."/>
        </authorList>
    </citation>
    <scope>NUCLEOTIDE SEQUENCE [LARGE SCALE GENOMIC DNA]</scope>
</reference>
<gene>
    <name evidence="1" type="ORF">B296_00059133</name>
</gene>
<name>A0A426WW39_ENSVE</name>
<evidence type="ECO:0000313" key="2">
    <source>
        <dbReference type="Proteomes" id="UP000287651"/>
    </source>
</evidence>
<accession>A0A426WW39</accession>
<dbReference type="EMBL" id="AMZH03039360">
    <property type="protein sequence ID" value="RRT31465.1"/>
    <property type="molecule type" value="Genomic_DNA"/>
</dbReference>
<feature type="non-terminal residue" evidence="1">
    <location>
        <position position="1"/>
    </location>
</feature>
<proteinExistence type="predicted"/>
<organism evidence="1 2">
    <name type="scientific">Ensete ventricosum</name>
    <name type="common">Abyssinian banana</name>
    <name type="synonym">Musa ensete</name>
    <dbReference type="NCBI Taxonomy" id="4639"/>
    <lineage>
        <taxon>Eukaryota</taxon>
        <taxon>Viridiplantae</taxon>
        <taxon>Streptophyta</taxon>
        <taxon>Embryophyta</taxon>
        <taxon>Tracheophyta</taxon>
        <taxon>Spermatophyta</taxon>
        <taxon>Magnoliopsida</taxon>
        <taxon>Liliopsida</taxon>
        <taxon>Zingiberales</taxon>
        <taxon>Musaceae</taxon>
        <taxon>Ensete</taxon>
    </lineage>
</organism>
<dbReference type="Proteomes" id="UP000287651">
    <property type="component" value="Unassembled WGS sequence"/>
</dbReference>
<dbReference type="AlphaFoldDB" id="A0A426WW39"/>
<sequence length="111" mass="12425">LAKVKSMHRVDAFENSPRVCRKLTEGIESLPEWRKRVRQKKTETRQKIVKGSQKTCRESGCSDDAVGSRWKFTRRFTKGIGKLAGTRREIAGKKTGGLTARLSEVAGVYGS</sequence>
<comment type="caution">
    <text evidence="1">The sequence shown here is derived from an EMBL/GenBank/DDBJ whole genome shotgun (WGS) entry which is preliminary data.</text>
</comment>